<evidence type="ECO:0000313" key="1">
    <source>
        <dbReference type="EMBL" id="GMT10127.1"/>
    </source>
</evidence>
<proteinExistence type="predicted"/>
<dbReference type="EMBL" id="BTSY01000001">
    <property type="protein sequence ID" value="GMT10127.1"/>
    <property type="molecule type" value="Genomic_DNA"/>
</dbReference>
<name>A0AAV5UUB0_9BILA</name>
<evidence type="ECO:0000313" key="2">
    <source>
        <dbReference type="Proteomes" id="UP001432322"/>
    </source>
</evidence>
<dbReference type="Proteomes" id="UP001432322">
    <property type="component" value="Unassembled WGS sequence"/>
</dbReference>
<reference evidence="1" key="1">
    <citation type="submission" date="2023-10" db="EMBL/GenBank/DDBJ databases">
        <title>Genome assembly of Pristionchus species.</title>
        <authorList>
            <person name="Yoshida K."/>
            <person name="Sommer R.J."/>
        </authorList>
    </citation>
    <scope>NUCLEOTIDE SEQUENCE</scope>
    <source>
        <strain evidence="1">RS5133</strain>
    </source>
</reference>
<feature type="non-terminal residue" evidence="1">
    <location>
        <position position="1"/>
    </location>
</feature>
<gene>
    <name evidence="1" type="ORF">PFISCL1PPCAC_1424</name>
</gene>
<feature type="non-terminal residue" evidence="1">
    <location>
        <position position="110"/>
    </location>
</feature>
<comment type="caution">
    <text evidence="1">The sequence shown here is derived from an EMBL/GenBank/DDBJ whole genome shotgun (WGS) entry which is preliminary data.</text>
</comment>
<sequence>SQTIEEIEQVLDSRNEIDAYGRVLGLTSKYWPELLKGDELRVISDEITFELLSNAVSTIQQALSKSPTFNAILDKYVQLMEKKLKGLNEETMHFLSVVFPKLERIVDGIE</sequence>
<keyword evidence="2" id="KW-1185">Reference proteome</keyword>
<accession>A0AAV5UUB0</accession>
<organism evidence="1 2">
    <name type="scientific">Pristionchus fissidentatus</name>
    <dbReference type="NCBI Taxonomy" id="1538716"/>
    <lineage>
        <taxon>Eukaryota</taxon>
        <taxon>Metazoa</taxon>
        <taxon>Ecdysozoa</taxon>
        <taxon>Nematoda</taxon>
        <taxon>Chromadorea</taxon>
        <taxon>Rhabditida</taxon>
        <taxon>Rhabditina</taxon>
        <taxon>Diplogasteromorpha</taxon>
        <taxon>Diplogasteroidea</taxon>
        <taxon>Neodiplogasteridae</taxon>
        <taxon>Pristionchus</taxon>
    </lineage>
</organism>
<protein>
    <submittedName>
        <fullName evidence="1">Uncharacterized protein</fullName>
    </submittedName>
</protein>
<dbReference type="AlphaFoldDB" id="A0AAV5UUB0"/>